<keyword evidence="1" id="KW-0812">Transmembrane</keyword>
<proteinExistence type="predicted"/>
<protein>
    <submittedName>
        <fullName evidence="3">DUF2062 domain-containing protein</fullName>
    </submittedName>
</protein>
<feature type="domain" description="DUF2062" evidence="2">
    <location>
        <begin position="24"/>
        <end position="158"/>
    </location>
</feature>
<keyword evidence="1" id="KW-1133">Transmembrane helix</keyword>
<keyword evidence="4" id="KW-1185">Reference proteome</keyword>
<dbReference type="PANTHER" id="PTHR40547:SF1">
    <property type="entry name" value="SLL0298 PROTEIN"/>
    <property type="match status" value="1"/>
</dbReference>
<dbReference type="PANTHER" id="PTHR40547">
    <property type="entry name" value="SLL0298 PROTEIN"/>
    <property type="match status" value="1"/>
</dbReference>
<feature type="transmembrane region" description="Helical" evidence="1">
    <location>
        <begin position="129"/>
        <end position="156"/>
    </location>
</feature>
<dbReference type="OrthoDB" id="9786029at2"/>
<reference evidence="3 4" key="1">
    <citation type="submission" date="2018-01" db="EMBL/GenBank/DDBJ databases">
        <title>The complete genome sequence of Chromatium okenii LaCa, a purple sulfur bacterium with a turbulent life.</title>
        <authorList>
            <person name="Luedin S.M."/>
            <person name="Liechti N."/>
            <person name="Storelli N."/>
            <person name="Danza F."/>
            <person name="Wittwer M."/>
            <person name="Pothier J.F."/>
            <person name="Tonolla M.A."/>
        </authorList>
    </citation>
    <scope>NUCLEOTIDE SEQUENCE [LARGE SCALE GENOMIC DNA]</scope>
    <source>
        <strain evidence="3 4">LaCa</strain>
    </source>
</reference>
<feature type="transmembrane region" description="Helical" evidence="1">
    <location>
        <begin position="94"/>
        <end position="117"/>
    </location>
</feature>
<name>A0A2S7XSK4_9GAMM</name>
<sequence length="184" mass="21096">MKKWLQQVIPTPKMIRENARLTDIFGKLLHDPNLWHLNRRSVAGAMAWFVRHVLTIPMQSIIAAGLAILFRVNLPISVAMVWVTNPVTSPPMFYVAYVIGCWILGMHAEGFNVHFWLDWHNWIGVIEPLLLGSLICGAVCGALGYFAVHGIWRWMLLHRIYKRKQRFQVSAASRVNTPSSNRQI</sequence>
<evidence type="ECO:0000256" key="1">
    <source>
        <dbReference type="SAM" id="Phobius"/>
    </source>
</evidence>
<dbReference type="EMBL" id="PPGH01000034">
    <property type="protein sequence ID" value="PQJ96729.1"/>
    <property type="molecule type" value="Genomic_DNA"/>
</dbReference>
<evidence type="ECO:0000259" key="2">
    <source>
        <dbReference type="Pfam" id="PF09835"/>
    </source>
</evidence>
<evidence type="ECO:0000313" key="3">
    <source>
        <dbReference type="EMBL" id="PQJ96729.1"/>
    </source>
</evidence>
<organism evidence="3 4">
    <name type="scientific">Chromatium okenii</name>
    <dbReference type="NCBI Taxonomy" id="61644"/>
    <lineage>
        <taxon>Bacteria</taxon>
        <taxon>Pseudomonadati</taxon>
        <taxon>Pseudomonadota</taxon>
        <taxon>Gammaproteobacteria</taxon>
        <taxon>Chromatiales</taxon>
        <taxon>Chromatiaceae</taxon>
        <taxon>Chromatium</taxon>
    </lineage>
</organism>
<comment type="caution">
    <text evidence="3">The sequence shown here is derived from an EMBL/GenBank/DDBJ whole genome shotgun (WGS) entry which is preliminary data.</text>
</comment>
<dbReference type="Proteomes" id="UP000239936">
    <property type="component" value="Unassembled WGS sequence"/>
</dbReference>
<accession>A0A2S7XSK4</accession>
<keyword evidence="1" id="KW-0472">Membrane</keyword>
<evidence type="ECO:0000313" key="4">
    <source>
        <dbReference type="Proteomes" id="UP000239936"/>
    </source>
</evidence>
<dbReference type="Pfam" id="PF09835">
    <property type="entry name" value="DUF2062"/>
    <property type="match status" value="1"/>
</dbReference>
<dbReference type="AlphaFoldDB" id="A0A2S7XSK4"/>
<dbReference type="InterPro" id="IPR018639">
    <property type="entry name" value="DUF2062"/>
</dbReference>
<gene>
    <name evidence="3" type="ORF">CXB77_06950</name>
</gene>